<dbReference type="GO" id="GO:0005846">
    <property type="term" value="C:nuclear cap binding complex"/>
    <property type="evidence" value="ECO:0007669"/>
    <property type="project" value="InterPro"/>
</dbReference>
<dbReference type="PANTHER" id="PTHR12412">
    <property type="entry name" value="CAP BINDING PROTEIN"/>
    <property type="match status" value="1"/>
</dbReference>
<dbReference type="Gramene" id="RZC78350">
    <property type="protein sequence ID" value="RZC78350"/>
    <property type="gene ID" value="C5167_002542"/>
</dbReference>
<dbReference type="Pfam" id="PF16495">
    <property type="entry name" value="SWIRM-assoc_1"/>
    <property type="match status" value="1"/>
</dbReference>
<dbReference type="GO" id="GO:0003729">
    <property type="term" value="F:mRNA binding"/>
    <property type="evidence" value="ECO:0007669"/>
    <property type="project" value="TreeGrafter"/>
</dbReference>
<evidence type="ECO:0000313" key="3">
    <source>
        <dbReference type="Proteomes" id="UP000316621"/>
    </source>
</evidence>
<dbReference type="InterPro" id="IPR032451">
    <property type="entry name" value="SMARCC_C"/>
</dbReference>
<dbReference type="Proteomes" id="UP000316621">
    <property type="component" value="Chromosome 9"/>
</dbReference>
<dbReference type="InterPro" id="IPR027159">
    <property type="entry name" value="CBP80"/>
</dbReference>
<name>A0A4Y7L150_PAPSO</name>
<organism evidence="2 3">
    <name type="scientific">Papaver somniferum</name>
    <name type="common">Opium poppy</name>
    <dbReference type="NCBI Taxonomy" id="3469"/>
    <lineage>
        <taxon>Eukaryota</taxon>
        <taxon>Viridiplantae</taxon>
        <taxon>Streptophyta</taxon>
        <taxon>Embryophyta</taxon>
        <taxon>Tracheophyta</taxon>
        <taxon>Spermatophyta</taxon>
        <taxon>Magnoliopsida</taxon>
        <taxon>Ranunculales</taxon>
        <taxon>Papaveraceae</taxon>
        <taxon>Papaveroideae</taxon>
        <taxon>Papaver</taxon>
    </lineage>
</organism>
<dbReference type="InterPro" id="IPR016024">
    <property type="entry name" value="ARM-type_fold"/>
</dbReference>
<dbReference type="SUPFAM" id="SSF48371">
    <property type="entry name" value="ARM repeat"/>
    <property type="match status" value="2"/>
</dbReference>
<evidence type="ECO:0000259" key="1">
    <source>
        <dbReference type="Pfam" id="PF16495"/>
    </source>
</evidence>
<dbReference type="EMBL" id="CM010723">
    <property type="protein sequence ID" value="RZC78350.1"/>
    <property type="molecule type" value="Genomic_DNA"/>
</dbReference>
<evidence type="ECO:0000313" key="2">
    <source>
        <dbReference type="EMBL" id="RZC78350.1"/>
    </source>
</evidence>
<dbReference type="GO" id="GO:0006406">
    <property type="term" value="P:mRNA export from nucleus"/>
    <property type="evidence" value="ECO:0007669"/>
    <property type="project" value="InterPro"/>
</dbReference>
<protein>
    <recommendedName>
        <fullName evidence="1">SMARCC C-terminal domain-containing protein</fullName>
    </recommendedName>
</protein>
<keyword evidence="3" id="KW-1185">Reference proteome</keyword>
<dbReference type="STRING" id="3469.A0A4Y7L150"/>
<gene>
    <name evidence="2" type="ORF">C5167_002542</name>
</gene>
<dbReference type="GO" id="GO:0000339">
    <property type="term" value="F:RNA cap binding"/>
    <property type="evidence" value="ECO:0007669"/>
    <property type="project" value="InterPro"/>
</dbReference>
<reference evidence="2 3" key="1">
    <citation type="journal article" date="2018" name="Science">
        <title>The opium poppy genome and morphinan production.</title>
        <authorList>
            <person name="Guo L."/>
            <person name="Winzer T."/>
            <person name="Yang X."/>
            <person name="Li Y."/>
            <person name="Ning Z."/>
            <person name="He Z."/>
            <person name="Teodor R."/>
            <person name="Lu Y."/>
            <person name="Bowser T.A."/>
            <person name="Graham I.A."/>
            <person name="Ye K."/>
        </authorList>
    </citation>
    <scope>NUCLEOTIDE SEQUENCE [LARGE SCALE GENOMIC DNA]</scope>
    <source>
        <strain evidence="3">cv. HN1</strain>
        <tissue evidence="2">Leaves</tissue>
    </source>
</reference>
<feature type="domain" description="SMARCC C-terminal" evidence="1">
    <location>
        <begin position="223"/>
        <end position="279"/>
    </location>
</feature>
<accession>A0A4Y7L150</accession>
<sequence length="279" mass="31451">MCSKVVPPSSVMEAIVLRCHVVDDETGNLSWQGRADFYLRCILSSLPWEELAFLRNLVLQQVPDEIERVMVGIEAYLSIRKRTYYIGVSVFEFDDESVKARNEKALPGAFPAVVAGAVRALFERMVDLDIECRMRLILWFSHHLDKSFRSLCTCIINRIVQGGKPASHKIQTNGSEDRLFGVEKVDIMDHPQVKATKKVVQDGINALSSAPLSTQSVKVAAKVGLAAAAMKAKLFADHEEREIQRMAACIINHQLKRLELKLKQFAEVETLLMKERKQV</sequence>
<dbReference type="AlphaFoldDB" id="A0A4Y7L150"/>
<dbReference type="GO" id="GO:0005634">
    <property type="term" value="C:nucleus"/>
    <property type="evidence" value="ECO:0007669"/>
    <property type="project" value="TreeGrafter"/>
</dbReference>
<proteinExistence type="predicted"/>
<dbReference type="GO" id="GO:0000184">
    <property type="term" value="P:nuclear-transcribed mRNA catabolic process, nonsense-mediated decay"/>
    <property type="evidence" value="ECO:0007669"/>
    <property type="project" value="TreeGrafter"/>
</dbReference>
<dbReference type="Gene3D" id="1.25.40.180">
    <property type="match status" value="1"/>
</dbReference>
<dbReference type="PANTHER" id="PTHR12412:SF2">
    <property type="entry name" value="NUCLEAR CAP-BINDING PROTEIN SUBUNIT 1"/>
    <property type="match status" value="1"/>
</dbReference>